<dbReference type="GO" id="GO:0000902">
    <property type="term" value="P:cell morphogenesis"/>
    <property type="evidence" value="ECO:0007669"/>
    <property type="project" value="InterPro"/>
</dbReference>
<comment type="caution">
    <text evidence="3">The sequence shown here is derived from an EMBL/GenBank/DDBJ whole genome shotgun (WGS) entry which is preliminary data.</text>
</comment>
<dbReference type="OrthoDB" id="5807941at2"/>
<dbReference type="EMBL" id="JXYA01000013">
    <property type="protein sequence ID" value="KJZ10755.1"/>
    <property type="molecule type" value="Genomic_DNA"/>
</dbReference>
<accession>A0A0F4QU47</accession>
<dbReference type="AlphaFoldDB" id="A0A0F4QU47"/>
<dbReference type="InterPro" id="IPR005646">
    <property type="entry name" value="FapA"/>
</dbReference>
<gene>
    <name evidence="3" type="ORF">TW77_06870</name>
</gene>
<sequence length="544" mass="59652">MSLFHFDEESGYVSINEHPANTGFPASSAQLVEALESSPYADFDIIHANIGQLFSPSDDREKDSLIVAKAVDAELSVRVDDNNMMAEARLTTARGGKMVTMDQAREALKAAGVKRGISKQALDTFLGQQFEQSPGSVYSGIVAHGQRAKDGTDARFVRLCMTAQDRVLSPQQKDGGKVDMRDLGAIITVSPGSPLMKRVPPTPGEEGYSVFGDVLEPKQGKDFALEVPEGTKISPDDPNLLIADSKGVPVAIPRGIRVDDVLCYDQVDVTTGHIEFDGSVIVSGDVKDGMKIKASGDITVIGFVESAHLESNGAVTVMLGVIGRKREEGEDFSCCIKAKRTVSIGYAQYCHIESEQDLLIERQVLHCDLRAKRMIRVGKGDTPRGKLIGGTVFDAMRIEAGEVGAPSGTRTRIALAQDWHMLKQKQQEFKDLEKRLADKTLALKRAQIKAQKAPASIKRDAYLTKLAQNEKQLSKHYARNQRNMKLVQHKLARLLKMSRIKINELMHPGIELTIARDSKSFSRIYPPHSVLLDEGKITQEFATG</sequence>
<name>A0A0F4QU47_9GAMM</name>
<dbReference type="PANTHER" id="PTHR38032">
    <property type="entry name" value="POLYMERASE-RELATED"/>
    <property type="match status" value="1"/>
</dbReference>
<dbReference type="RefSeq" id="WP_046004239.1">
    <property type="nucleotide sequence ID" value="NZ_JXYA01000013.1"/>
</dbReference>
<dbReference type="InterPro" id="IPR036145">
    <property type="entry name" value="MinC_C_sf"/>
</dbReference>
<dbReference type="Pfam" id="PF03961">
    <property type="entry name" value="FapA"/>
    <property type="match status" value="1"/>
</dbReference>
<reference evidence="3 4" key="1">
    <citation type="journal article" date="2015" name="BMC Genomics">
        <title>Genome mining reveals unlocked bioactive potential of marine Gram-negative bacteria.</title>
        <authorList>
            <person name="Machado H."/>
            <person name="Sonnenschein E.C."/>
            <person name="Melchiorsen J."/>
            <person name="Gram L."/>
        </authorList>
    </citation>
    <scope>NUCLEOTIDE SEQUENCE [LARGE SCALE GENOMIC DNA]</scope>
    <source>
        <strain evidence="3 4">S2471</strain>
    </source>
</reference>
<evidence type="ECO:0000313" key="3">
    <source>
        <dbReference type="EMBL" id="KJZ10755.1"/>
    </source>
</evidence>
<dbReference type="PATRIC" id="fig|43658.5.peg.1447"/>
<dbReference type="InterPro" id="IPR046865">
    <property type="entry name" value="FapA_b_solenoid"/>
</dbReference>
<organism evidence="3 4">
    <name type="scientific">Pseudoalteromonas rubra</name>
    <dbReference type="NCBI Taxonomy" id="43658"/>
    <lineage>
        <taxon>Bacteria</taxon>
        <taxon>Pseudomonadati</taxon>
        <taxon>Pseudomonadota</taxon>
        <taxon>Gammaproteobacteria</taxon>
        <taxon>Alteromonadales</taxon>
        <taxon>Pseudoalteromonadaceae</taxon>
        <taxon>Pseudoalteromonas</taxon>
    </lineage>
</organism>
<dbReference type="SUPFAM" id="SSF63848">
    <property type="entry name" value="Cell-division inhibitor MinC, C-terminal domain"/>
    <property type="match status" value="1"/>
</dbReference>
<dbReference type="Proteomes" id="UP000033452">
    <property type="component" value="Unassembled WGS sequence"/>
</dbReference>
<evidence type="ECO:0000256" key="1">
    <source>
        <dbReference type="SAM" id="Coils"/>
    </source>
</evidence>
<dbReference type="Pfam" id="PF20250">
    <property type="entry name" value="FapA_N"/>
    <property type="match status" value="1"/>
</dbReference>
<dbReference type="PANTHER" id="PTHR38032:SF1">
    <property type="entry name" value="RNA-BINDING PROTEIN KHPB N-TERMINAL DOMAIN-CONTAINING PROTEIN"/>
    <property type="match status" value="1"/>
</dbReference>
<feature type="coiled-coil region" evidence="1">
    <location>
        <begin position="422"/>
        <end position="449"/>
    </location>
</feature>
<protein>
    <recommendedName>
        <fullName evidence="2">Flagellar Assembly Protein A N-terminal region domain-containing protein</fullName>
    </recommendedName>
</protein>
<evidence type="ECO:0000259" key="2">
    <source>
        <dbReference type="Pfam" id="PF20250"/>
    </source>
</evidence>
<evidence type="ECO:0000313" key="4">
    <source>
        <dbReference type="Proteomes" id="UP000033452"/>
    </source>
</evidence>
<keyword evidence="4" id="KW-1185">Reference proteome</keyword>
<proteinExistence type="predicted"/>
<keyword evidence="1" id="KW-0175">Coiled coil</keyword>
<dbReference type="InterPro" id="IPR046866">
    <property type="entry name" value="FapA_N"/>
</dbReference>
<feature type="domain" description="Flagellar Assembly Protein A N-terminal region" evidence="2">
    <location>
        <begin position="76"/>
        <end position="252"/>
    </location>
</feature>